<dbReference type="Gene3D" id="3.40.50.150">
    <property type="entry name" value="Vaccinia Virus protein VP39"/>
    <property type="match status" value="1"/>
</dbReference>
<dbReference type="InterPro" id="IPR017182">
    <property type="entry name" value="METTL16/PsiM"/>
</dbReference>
<name>A0A1V9X795_9ACAR</name>
<dbReference type="EMBL" id="MNPL01022013">
    <property type="protein sequence ID" value="OQR69152.1"/>
    <property type="molecule type" value="Genomic_DNA"/>
</dbReference>
<evidence type="ECO:0000256" key="3">
    <source>
        <dbReference type="ARBA" id="ARBA00022679"/>
    </source>
</evidence>
<gene>
    <name evidence="8" type="ORF">BIW11_01898</name>
</gene>
<feature type="binding site" evidence="6">
    <location>
        <position position="123"/>
    </location>
    <ligand>
        <name>S-adenosyl-L-methionine</name>
        <dbReference type="ChEBI" id="CHEBI:59789"/>
    </ligand>
</feature>
<dbReference type="GO" id="GO:0005634">
    <property type="term" value="C:nucleus"/>
    <property type="evidence" value="ECO:0007669"/>
    <property type="project" value="TreeGrafter"/>
</dbReference>
<dbReference type="InParanoid" id="A0A1V9X795"/>
<evidence type="ECO:0000313" key="8">
    <source>
        <dbReference type="EMBL" id="OQR69152.1"/>
    </source>
</evidence>
<feature type="region of interest" description="Disordered" evidence="7">
    <location>
        <begin position="430"/>
        <end position="467"/>
    </location>
</feature>
<dbReference type="Proteomes" id="UP000192247">
    <property type="component" value="Unassembled WGS sequence"/>
</dbReference>
<dbReference type="GO" id="GO:0070475">
    <property type="term" value="P:rRNA base methylation"/>
    <property type="evidence" value="ECO:0007669"/>
    <property type="project" value="TreeGrafter"/>
</dbReference>
<dbReference type="OrthoDB" id="514248at2759"/>
<keyword evidence="4 6" id="KW-0949">S-adenosyl-L-methionine</keyword>
<dbReference type="GO" id="GO:0003676">
    <property type="term" value="F:nucleic acid binding"/>
    <property type="evidence" value="ECO:0007669"/>
    <property type="project" value="InterPro"/>
</dbReference>
<protein>
    <recommendedName>
        <fullName evidence="5">U6 small nuclear RNA (adenine-(43)-N(6))-methyltransferase</fullName>
        <ecNumber evidence="5">2.1.1.-</ecNumber>
    </recommendedName>
</protein>
<sequence length="534" mass="60886">MTSKRNSPRKNVVKQNLNEFMHHRNIYLNNPPDFSRLAIEFEDFRKISTVGLNGKVSVDFTQQNAMRTLSRCLLKSDFDLDVYIPPGFLAPAVPQRLNYLLWCEDIVNLALSKRNSVRAVDFGTGCSCILAMLGVRQCAWRFTAVEANSDAFDFAKENVQRNGLEDFISVVKTSEGDIHFEEFLKGDNTFDILLCNPPFYKDSWESNALLKAYHQGRPLPKSDCDGTEDEKVTIGGEFEFVRRIFEQSVLYKQRIRVMTAMLGKKKDLKEITKYLEEKNVKFATTEFCQGKTMRWGIAWSHLDAVNLSLVPQMKHVPSKPPIVFDLPKFIPGIKYTTETVCTRVKELLTHVQIKFTSVTEGKHNCHLWVLAERNTLAGRRRQRRERERKHSHSAIVPTASTELLEEASKLARVTGESSMLCEAVDVHGSKRLRSSDEGSGGEDELPSVTDSPMGYKTPETGAAPPKKNFFRQDASEYFLNCDLRVRRIATGLIIQLQNRDIRQSRDSLCQLQQYLKNNLCSEPKELALTLKMVV</sequence>
<feature type="binding site" evidence="6">
    <location>
        <position position="146"/>
    </location>
    <ligand>
        <name>S-adenosyl-L-methionine</name>
        <dbReference type="ChEBI" id="CHEBI:59789"/>
    </ligand>
</feature>
<dbReference type="PIRSF" id="PIRSF037350">
    <property type="entry name" value="Mtase_ZK1128_prd"/>
    <property type="match status" value="1"/>
</dbReference>
<accession>A0A1V9X795</accession>
<feature type="binding site" evidence="6">
    <location>
        <position position="196"/>
    </location>
    <ligand>
        <name>S-adenosyl-L-methionine</name>
        <dbReference type="ChEBI" id="CHEBI:59789"/>
    </ligand>
</feature>
<reference evidence="8 9" key="1">
    <citation type="journal article" date="2017" name="Gigascience">
        <title>Draft genome of the honey bee ectoparasitic mite, Tropilaelaps mercedesae, is shaped by the parasitic life history.</title>
        <authorList>
            <person name="Dong X."/>
            <person name="Armstrong S.D."/>
            <person name="Xia D."/>
            <person name="Makepeace B.L."/>
            <person name="Darby A.C."/>
            <person name="Kadowaki T."/>
        </authorList>
    </citation>
    <scope>NUCLEOTIDE SEQUENCE [LARGE SCALE GENOMIC DNA]</scope>
    <source>
        <strain evidence="8">Wuxi-XJTLU</strain>
    </source>
</reference>
<dbReference type="PANTHER" id="PTHR13393">
    <property type="entry name" value="SAM-DEPENDENT METHYLTRANSFERASE"/>
    <property type="match status" value="1"/>
</dbReference>
<dbReference type="PANTHER" id="PTHR13393:SF0">
    <property type="entry name" value="RNA N6-ADENOSINE-METHYLTRANSFERASE METTL16"/>
    <property type="match status" value="1"/>
</dbReference>
<dbReference type="InterPro" id="IPR029063">
    <property type="entry name" value="SAM-dependent_MTases_sf"/>
</dbReference>
<evidence type="ECO:0000256" key="5">
    <source>
        <dbReference type="PIRNR" id="PIRNR037350"/>
    </source>
</evidence>
<comment type="similarity">
    <text evidence="1 5">Belongs to the methyltransferase superfamily. METTL16/RlmF family.</text>
</comment>
<dbReference type="EC" id="2.1.1.-" evidence="5"/>
<keyword evidence="9" id="KW-1185">Reference proteome</keyword>
<evidence type="ECO:0000256" key="1">
    <source>
        <dbReference type="ARBA" id="ARBA00005878"/>
    </source>
</evidence>
<evidence type="ECO:0000256" key="4">
    <source>
        <dbReference type="ARBA" id="ARBA00022691"/>
    </source>
</evidence>
<dbReference type="GO" id="GO:0008168">
    <property type="term" value="F:methyltransferase activity"/>
    <property type="evidence" value="ECO:0007669"/>
    <property type="project" value="UniProtKB-UniRule"/>
</dbReference>
<dbReference type="Pfam" id="PF05971">
    <property type="entry name" value="Methyltransf_10"/>
    <property type="match status" value="1"/>
</dbReference>
<comment type="caution">
    <text evidence="8">The sequence shown here is derived from an EMBL/GenBank/DDBJ whole genome shotgun (WGS) entry which is preliminary data.</text>
</comment>
<keyword evidence="3 5" id="KW-0808">Transferase</keyword>
<evidence type="ECO:0000256" key="2">
    <source>
        <dbReference type="ARBA" id="ARBA00022603"/>
    </source>
</evidence>
<evidence type="ECO:0000256" key="7">
    <source>
        <dbReference type="SAM" id="MobiDB-lite"/>
    </source>
</evidence>
<feature type="binding site" evidence="6">
    <location>
        <position position="96"/>
    </location>
    <ligand>
        <name>S-adenosyl-L-methionine</name>
        <dbReference type="ChEBI" id="CHEBI:59789"/>
    </ligand>
</feature>
<dbReference type="STRING" id="418985.A0A1V9X795"/>
<dbReference type="SUPFAM" id="SSF53335">
    <property type="entry name" value="S-adenosyl-L-methionine-dependent methyltransferases"/>
    <property type="match status" value="1"/>
</dbReference>
<proteinExistence type="inferred from homology"/>
<dbReference type="FunCoup" id="A0A1V9X795">
    <property type="interactions" value="1772"/>
</dbReference>
<evidence type="ECO:0000313" key="9">
    <source>
        <dbReference type="Proteomes" id="UP000192247"/>
    </source>
</evidence>
<dbReference type="InterPro" id="IPR002052">
    <property type="entry name" value="DNA_methylase_N6_adenine_CS"/>
</dbReference>
<dbReference type="InterPro" id="IPR010286">
    <property type="entry name" value="METTL16/RlmF"/>
</dbReference>
<keyword evidence="2 5" id="KW-0489">Methyltransferase</keyword>
<dbReference type="PROSITE" id="PS00092">
    <property type="entry name" value="N6_MTASE"/>
    <property type="match status" value="1"/>
</dbReference>
<dbReference type="CDD" id="cd02440">
    <property type="entry name" value="AdoMet_MTases"/>
    <property type="match status" value="1"/>
</dbReference>
<dbReference type="AlphaFoldDB" id="A0A1V9X795"/>
<evidence type="ECO:0000256" key="6">
    <source>
        <dbReference type="PIRSR" id="PIRSR037350-1"/>
    </source>
</evidence>
<organism evidence="8 9">
    <name type="scientific">Tropilaelaps mercedesae</name>
    <dbReference type="NCBI Taxonomy" id="418985"/>
    <lineage>
        <taxon>Eukaryota</taxon>
        <taxon>Metazoa</taxon>
        <taxon>Ecdysozoa</taxon>
        <taxon>Arthropoda</taxon>
        <taxon>Chelicerata</taxon>
        <taxon>Arachnida</taxon>
        <taxon>Acari</taxon>
        <taxon>Parasitiformes</taxon>
        <taxon>Mesostigmata</taxon>
        <taxon>Gamasina</taxon>
        <taxon>Dermanyssoidea</taxon>
        <taxon>Laelapidae</taxon>
        <taxon>Tropilaelaps</taxon>
    </lineage>
</organism>